<dbReference type="RefSeq" id="WP_158568356.1">
    <property type="nucleotide sequence ID" value="NZ_JAKNFS010000029.1"/>
</dbReference>
<proteinExistence type="predicted"/>
<protein>
    <submittedName>
        <fullName evidence="1">Uncharacterized protein</fullName>
    </submittedName>
</protein>
<dbReference type="GeneID" id="79855317"/>
<gene>
    <name evidence="1" type="ORF">L0N21_16055</name>
</gene>
<accession>A0AAE3F6A0</accession>
<evidence type="ECO:0000313" key="1">
    <source>
        <dbReference type="EMBL" id="MCG4767006.1"/>
    </source>
</evidence>
<organism evidence="1 2">
    <name type="scientific">Fusicatenibacter saccharivorans</name>
    <dbReference type="NCBI Taxonomy" id="1150298"/>
    <lineage>
        <taxon>Bacteria</taxon>
        <taxon>Bacillati</taxon>
        <taxon>Bacillota</taxon>
        <taxon>Clostridia</taxon>
        <taxon>Lachnospirales</taxon>
        <taxon>Lachnospiraceae</taxon>
        <taxon>Fusicatenibacter</taxon>
    </lineage>
</organism>
<comment type="caution">
    <text evidence="1">The sequence shown here is derived from an EMBL/GenBank/DDBJ whole genome shotgun (WGS) entry which is preliminary data.</text>
</comment>
<reference evidence="1" key="1">
    <citation type="submission" date="2022-01" db="EMBL/GenBank/DDBJ databases">
        <title>Collection of gut derived symbiotic bacterial strains cultured from healthy donors.</title>
        <authorList>
            <person name="Lin H."/>
            <person name="Kohout C."/>
            <person name="Waligurski E."/>
            <person name="Pamer E.G."/>
        </authorList>
    </citation>
    <scope>NUCLEOTIDE SEQUENCE</scope>
    <source>
        <strain evidence="1">DFI.5.49</strain>
    </source>
</reference>
<dbReference type="Proteomes" id="UP001199915">
    <property type="component" value="Unassembled WGS sequence"/>
</dbReference>
<dbReference type="EMBL" id="JAKNFS010000029">
    <property type="protein sequence ID" value="MCG4767006.1"/>
    <property type="molecule type" value="Genomic_DNA"/>
</dbReference>
<evidence type="ECO:0000313" key="2">
    <source>
        <dbReference type="Proteomes" id="UP001199915"/>
    </source>
</evidence>
<sequence length="58" mass="6775">MWTIMWTENSQDRWDRLETKEEVMQLLDSLDKNSGVSKGDVWIFPPQADDLALTGNDF</sequence>
<dbReference type="AlphaFoldDB" id="A0AAE3F6A0"/>
<name>A0AAE3F6A0_9FIRM</name>